<evidence type="ECO:0000313" key="2">
    <source>
        <dbReference type="Proteomes" id="UP000469440"/>
    </source>
</evidence>
<dbReference type="RefSeq" id="WP_156990609.1">
    <property type="nucleotide sequence ID" value="NZ_VWXL01000053.1"/>
</dbReference>
<reference evidence="1 2" key="1">
    <citation type="submission" date="2019-09" db="EMBL/GenBank/DDBJ databases">
        <title>Genome sequence of Clostridium sp. EA1.</title>
        <authorList>
            <person name="Poehlein A."/>
            <person name="Bengelsdorf F.R."/>
            <person name="Daniel R."/>
        </authorList>
    </citation>
    <scope>NUCLEOTIDE SEQUENCE [LARGE SCALE GENOMIC DNA]</scope>
    <source>
        <strain evidence="1 2">EA1</strain>
    </source>
</reference>
<evidence type="ECO:0000313" key="1">
    <source>
        <dbReference type="EMBL" id="MVB11363.1"/>
    </source>
</evidence>
<protein>
    <submittedName>
        <fullName evidence="1">Uncharacterized protein</fullName>
    </submittedName>
</protein>
<comment type="caution">
    <text evidence="1">The sequence shown here is derived from an EMBL/GenBank/DDBJ whole genome shotgun (WGS) entry which is preliminary data.</text>
</comment>
<keyword evidence="2" id="KW-1185">Reference proteome</keyword>
<accession>A0A6N8I1F4</accession>
<gene>
    <name evidence="1" type="ORF">CAFE_20770</name>
</gene>
<dbReference type="EMBL" id="VWXL01000053">
    <property type="protein sequence ID" value="MVB11363.1"/>
    <property type="molecule type" value="Genomic_DNA"/>
</dbReference>
<proteinExistence type="predicted"/>
<dbReference type="Proteomes" id="UP000469440">
    <property type="component" value="Unassembled WGS sequence"/>
</dbReference>
<organism evidence="1 2">
    <name type="scientific">Caproicibacter fermentans</name>
    <dbReference type="NCBI Taxonomy" id="2576756"/>
    <lineage>
        <taxon>Bacteria</taxon>
        <taxon>Bacillati</taxon>
        <taxon>Bacillota</taxon>
        <taxon>Clostridia</taxon>
        <taxon>Eubacteriales</taxon>
        <taxon>Acutalibacteraceae</taxon>
        <taxon>Caproicibacter</taxon>
    </lineage>
</organism>
<sequence length="66" mass="7833">MKDFLNWRAENHRILTDIEILLYERAVAVADSDIMQADRIREVIYENIENLSDASDFDLNIKKLHK</sequence>
<name>A0A6N8I1F4_9FIRM</name>
<dbReference type="AlphaFoldDB" id="A0A6N8I1F4"/>